<dbReference type="InterPro" id="IPR016024">
    <property type="entry name" value="ARM-type_fold"/>
</dbReference>
<dbReference type="AlphaFoldDB" id="A0A5J4TJ21"/>
<evidence type="ECO:0000256" key="2">
    <source>
        <dbReference type="SAM" id="MobiDB-lite"/>
    </source>
</evidence>
<dbReference type="EMBL" id="SNRW01031273">
    <property type="protein sequence ID" value="KAA6357531.1"/>
    <property type="molecule type" value="Genomic_DNA"/>
</dbReference>
<organism evidence="3 4">
    <name type="scientific">Streblomastix strix</name>
    <dbReference type="NCBI Taxonomy" id="222440"/>
    <lineage>
        <taxon>Eukaryota</taxon>
        <taxon>Metamonada</taxon>
        <taxon>Preaxostyla</taxon>
        <taxon>Oxymonadida</taxon>
        <taxon>Streblomastigidae</taxon>
        <taxon>Streblomastix</taxon>
    </lineage>
</organism>
<gene>
    <name evidence="3" type="ORF">EZS28_046942</name>
</gene>
<protein>
    <submittedName>
        <fullName evidence="3">Uncharacterized protein</fullName>
    </submittedName>
</protein>
<evidence type="ECO:0000256" key="1">
    <source>
        <dbReference type="SAM" id="Coils"/>
    </source>
</evidence>
<evidence type="ECO:0000313" key="3">
    <source>
        <dbReference type="EMBL" id="KAA6357531.1"/>
    </source>
</evidence>
<proteinExistence type="predicted"/>
<feature type="non-terminal residue" evidence="3">
    <location>
        <position position="350"/>
    </location>
</feature>
<feature type="compositionally biased region" description="Basic and acidic residues" evidence="2">
    <location>
        <begin position="57"/>
        <end position="75"/>
    </location>
</feature>
<sequence>MPQITLDMEHPENMQKQIDEKMRDFQRSMDGKNIKGRDDAKMRKALEDQVKMVQDALKGKKIETDDDKDNKDDGKKDEIIENCPVCFKQFDKLELKKHVSQCKKQQDIENQKQEQIFKQITSEYEQKFNKQEKEINKQSNKEQQKQQKANKRLCIFRMINDDLRSQDLQKIENICIYLNKTFRQVEDERGRNLLDQSGIVDILLQIYATCDLKTINRHFTQVFNSITHPSASLVFRKQLYRENIYQSLLRLFDHEDYIVAVDGIVSIFHILLPGAIESKEIGIHPHFQELKQIGAIPKIYNLFKDSEGKPSKDFAAVCLGMIYRSQAIEDKKMKSDVIDFLKSRLELQGN</sequence>
<accession>A0A5J4TJ21</accession>
<name>A0A5J4TJ21_9EUKA</name>
<reference evidence="3 4" key="1">
    <citation type="submission" date="2019-03" db="EMBL/GenBank/DDBJ databases">
        <title>Single cell metagenomics reveals metabolic interactions within the superorganism composed of flagellate Streblomastix strix and complex community of Bacteroidetes bacteria on its surface.</title>
        <authorList>
            <person name="Treitli S.C."/>
            <person name="Kolisko M."/>
            <person name="Husnik F."/>
            <person name="Keeling P."/>
            <person name="Hampl V."/>
        </authorList>
    </citation>
    <scope>NUCLEOTIDE SEQUENCE [LARGE SCALE GENOMIC DNA]</scope>
    <source>
        <strain evidence="3">ST1C</strain>
    </source>
</reference>
<keyword evidence="1" id="KW-0175">Coiled coil</keyword>
<dbReference type="SUPFAM" id="SSF48371">
    <property type="entry name" value="ARM repeat"/>
    <property type="match status" value="1"/>
</dbReference>
<feature type="region of interest" description="Disordered" evidence="2">
    <location>
        <begin position="55"/>
        <end position="75"/>
    </location>
</feature>
<feature type="coiled-coil region" evidence="1">
    <location>
        <begin position="121"/>
        <end position="148"/>
    </location>
</feature>
<evidence type="ECO:0000313" key="4">
    <source>
        <dbReference type="Proteomes" id="UP000324800"/>
    </source>
</evidence>
<comment type="caution">
    <text evidence="3">The sequence shown here is derived from an EMBL/GenBank/DDBJ whole genome shotgun (WGS) entry which is preliminary data.</text>
</comment>
<dbReference type="Proteomes" id="UP000324800">
    <property type="component" value="Unassembled WGS sequence"/>
</dbReference>